<evidence type="ECO:0000259" key="7">
    <source>
        <dbReference type="PROSITE" id="PS51898"/>
    </source>
</evidence>
<dbReference type="SUPFAM" id="SSF56349">
    <property type="entry name" value="DNA breaking-rejoining enzymes"/>
    <property type="match status" value="1"/>
</dbReference>
<evidence type="ECO:0000256" key="4">
    <source>
        <dbReference type="ARBA" id="ARBA00023172"/>
    </source>
</evidence>
<name>A0A0R2U017_9GAMM</name>
<feature type="region of interest" description="Disordered" evidence="6">
    <location>
        <begin position="164"/>
        <end position="187"/>
    </location>
</feature>
<dbReference type="GO" id="GO:0003677">
    <property type="term" value="F:DNA binding"/>
    <property type="evidence" value="ECO:0007669"/>
    <property type="project" value="UniProtKB-UniRule"/>
</dbReference>
<protein>
    <recommendedName>
        <fullName evidence="11">Integrase</fullName>
    </recommendedName>
</protein>
<dbReference type="Pfam" id="PF00589">
    <property type="entry name" value="Phage_integrase"/>
    <property type="match status" value="1"/>
</dbReference>
<evidence type="ECO:0000313" key="9">
    <source>
        <dbReference type="EMBL" id="KRO90637.1"/>
    </source>
</evidence>
<dbReference type="AlphaFoldDB" id="A0A0R2U017"/>
<evidence type="ECO:0000256" key="3">
    <source>
        <dbReference type="ARBA" id="ARBA00023125"/>
    </source>
</evidence>
<feature type="domain" description="Tyr recombinase" evidence="7">
    <location>
        <begin position="186"/>
        <end position="360"/>
    </location>
</feature>
<dbReference type="InterPro" id="IPR013762">
    <property type="entry name" value="Integrase-like_cat_sf"/>
</dbReference>
<dbReference type="InterPro" id="IPR010998">
    <property type="entry name" value="Integrase_recombinase_N"/>
</dbReference>
<keyword evidence="2" id="KW-0229">DNA integration</keyword>
<evidence type="ECO:0000256" key="2">
    <source>
        <dbReference type="ARBA" id="ARBA00022908"/>
    </source>
</evidence>
<gene>
    <name evidence="9" type="ORF">ABS24_08460</name>
</gene>
<evidence type="ECO:0000313" key="10">
    <source>
        <dbReference type="Proteomes" id="UP000051213"/>
    </source>
</evidence>
<dbReference type="InterPro" id="IPR050808">
    <property type="entry name" value="Phage_Integrase"/>
</dbReference>
<keyword evidence="3 5" id="KW-0238">DNA-binding</keyword>
<dbReference type="InterPro" id="IPR053876">
    <property type="entry name" value="Phage_int_M"/>
</dbReference>
<feature type="non-terminal residue" evidence="9">
    <location>
        <position position="372"/>
    </location>
</feature>
<evidence type="ECO:0000259" key="8">
    <source>
        <dbReference type="PROSITE" id="PS51900"/>
    </source>
</evidence>
<accession>A0A0R2U017</accession>
<evidence type="ECO:0000256" key="1">
    <source>
        <dbReference type="ARBA" id="ARBA00008857"/>
    </source>
</evidence>
<dbReference type="InterPro" id="IPR002104">
    <property type="entry name" value="Integrase_catalytic"/>
</dbReference>
<dbReference type="Pfam" id="PF22022">
    <property type="entry name" value="Phage_int_M"/>
    <property type="match status" value="1"/>
</dbReference>
<evidence type="ECO:0000256" key="5">
    <source>
        <dbReference type="PROSITE-ProRule" id="PRU01248"/>
    </source>
</evidence>
<dbReference type="InterPro" id="IPR011010">
    <property type="entry name" value="DNA_brk_join_enz"/>
</dbReference>
<dbReference type="PANTHER" id="PTHR30629">
    <property type="entry name" value="PROPHAGE INTEGRASE"/>
    <property type="match status" value="1"/>
</dbReference>
<dbReference type="Gene3D" id="1.10.150.130">
    <property type="match status" value="1"/>
</dbReference>
<proteinExistence type="inferred from homology"/>
<dbReference type="InterPro" id="IPR044068">
    <property type="entry name" value="CB"/>
</dbReference>
<dbReference type="PROSITE" id="PS51898">
    <property type="entry name" value="TYR_RECOMBINASE"/>
    <property type="match status" value="1"/>
</dbReference>
<comment type="similarity">
    <text evidence="1">Belongs to the 'phage' integrase family.</text>
</comment>
<keyword evidence="4" id="KW-0233">DNA recombination</keyword>
<comment type="caution">
    <text evidence="9">The sequence shown here is derived from an EMBL/GenBank/DDBJ whole genome shotgun (WGS) entry which is preliminary data.</text>
</comment>
<feature type="compositionally biased region" description="Basic and acidic residues" evidence="6">
    <location>
        <begin position="165"/>
        <end position="187"/>
    </location>
</feature>
<organism evidence="9 10">
    <name type="scientific">SAR92 bacterium BACL26 MAG-121220-bin70</name>
    <dbReference type="NCBI Taxonomy" id="1655626"/>
    <lineage>
        <taxon>Bacteria</taxon>
        <taxon>Pseudomonadati</taxon>
        <taxon>Pseudomonadota</taxon>
        <taxon>Gammaproteobacteria</taxon>
        <taxon>Cellvibrionales</taxon>
        <taxon>Porticoccaceae</taxon>
        <taxon>SAR92 clade</taxon>
    </lineage>
</organism>
<dbReference type="GO" id="GO:0006310">
    <property type="term" value="P:DNA recombination"/>
    <property type="evidence" value="ECO:0007669"/>
    <property type="project" value="UniProtKB-KW"/>
</dbReference>
<evidence type="ECO:0008006" key="11">
    <source>
        <dbReference type="Google" id="ProtNLM"/>
    </source>
</evidence>
<sequence length="372" mass="42712">KVKGIQKKKSLKPYHRTHNNLGHVRTKVLELKAKVKQGIDPREEDELERLQKEARLKELGQVEELRQSTFEKLAYETIQYLEHEWTNHKTAKQWESSLKAYAFPVIGHLPVSEIERKHVLKILEPIWFDKTETADRVRRRIEAVLRRAISDGLRAGDNPAAWRGSLEHRLPSAEKTKNKRKPEEERHHEALPYAELPVFMVDLATMDGMGARALELLILNANRSDEVLGATWDEFDLDTGIWEIPAKRMKGKVRHTIPLSEQSIGVLRGVKLQQISEYVFPNTSNGKSLSQAGMSSVIKRMGREGQITVHGFRSTFRDYIAEKTELDGSIAEQALAHKLKDKSAAAYQRGAMLDKRRLMMQRYANYAYQTGE</sequence>
<evidence type="ECO:0000256" key="6">
    <source>
        <dbReference type="SAM" id="MobiDB-lite"/>
    </source>
</evidence>
<feature type="non-terminal residue" evidence="9">
    <location>
        <position position="1"/>
    </location>
</feature>
<dbReference type="GO" id="GO:0015074">
    <property type="term" value="P:DNA integration"/>
    <property type="evidence" value="ECO:0007669"/>
    <property type="project" value="UniProtKB-KW"/>
</dbReference>
<dbReference type="PANTHER" id="PTHR30629:SF2">
    <property type="entry name" value="PROPHAGE INTEGRASE INTS-RELATED"/>
    <property type="match status" value="1"/>
</dbReference>
<reference evidence="9 10" key="1">
    <citation type="submission" date="2015-10" db="EMBL/GenBank/DDBJ databases">
        <title>Metagenome-Assembled Genomes uncover a global brackish microbiome.</title>
        <authorList>
            <person name="Hugerth L.W."/>
            <person name="Larsson J."/>
            <person name="Alneberg J."/>
            <person name="Lindh M.V."/>
            <person name="Legrand C."/>
            <person name="Pinhassi J."/>
            <person name="Andersson A.F."/>
        </authorList>
    </citation>
    <scope>NUCLEOTIDE SEQUENCE [LARGE SCALE GENOMIC DNA]</scope>
    <source>
        <strain evidence="9">BACL26 MAG-121220-bin70</strain>
    </source>
</reference>
<dbReference type="CDD" id="cd00801">
    <property type="entry name" value="INT_P4_C"/>
    <property type="match status" value="1"/>
</dbReference>
<dbReference type="Proteomes" id="UP000051213">
    <property type="component" value="Unassembled WGS sequence"/>
</dbReference>
<dbReference type="Gene3D" id="1.10.443.10">
    <property type="entry name" value="Intergrase catalytic core"/>
    <property type="match status" value="1"/>
</dbReference>
<dbReference type="EMBL" id="LICA01000683">
    <property type="protein sequence ID" value="KRO90637.1"/>
    <property type="molecule type" value="Genomic_DNA"/>
</dbReference>
<dbReference type="PROSITE" id="PS51900">
    <property type="entry name" value="CB"/>
    <property type="match status" value="1"/>
</dbReference>
<feature type="domain" description="Core-binding (CB)" evidence="8">
    <location>
        <begin position="68"/>
        <end position="149"/>
    </location>
</feature>